<keyword evidence="2" id="KW-1185">Reference proteome</keyword>
<dbReference type="AlphaFoldDB" id="A0AAE1DTL6"/>
<organism evidence="1 2">
    <name type="scientific">Elysia crispata</name>
    <name type="common">lettuce slug</name>
    <dbReference type="NCBI Taxonomy" id="231223"/>
    <lineage>
        <taxon>Eukaryota</taxon>
        <taxon>Metazoa</taxon>
        <taxon>Spiralia</taxon>
        <taxon>Lophotrochozoa</taxon>
        <taxon>Mollusca</taxon>
        <taxon>Gastropoda</taxon>
        <taxon>Heterobranchia</taxon>
        <taxon>Euthyneura</taxon>
        <taxon>Panpulmonata</taxon>
        <taxon>Sacoglossa</taxon>
        <taxon>Placobranchoidea</taxon>
        <taxon>Plakobranchidae</taxon>
        <taxon>Elysia</taxon>
    </lineage>
</organism>
<name>A0AAE1DTL6_9GAST</name>
<evidence type="ECO:0000313" key="2">
    <source>
        <dbReference type="Proteomes" id="UP001283361"/>
    </source>
</evidence>
<dbReference type="Proteomes" id="UP001283361">
    <property type="component" value="Unassembled WGS sequence"/>
</dbReference>
<dbReference type="EMBL" id="JAWDGP010002657">
    <property type="protein sequence ID" value="KAK3781183.1"/>
    <property type="molecule type" value="Genomic_DNA"/>
</dbReference>
<accession>A0AAE1DTL6</accession>
<protein>
    <submittedName>
        <fullName evidence="1">Uncharacterized protein</fullName>
    </submittedName>
</protein>
<sequence>MRLTRISQICMGLGCQSGGSTGQTTERINQVHTDENCDQNKGKNRSRRRYTRRSLCLDNDVTRPEVADHCISLGLEDFFLLAYQNKVQDFRPLTCRGQPVTSDLRFCLERFVSHMRPSKTDGSRNAFIQLELLEILKSQQYAQDDFWGQT</sequence>
<evidence type="ECO:0000313" key="1">
    <source>
        <dbReference type="EMBL" id="KAK3781183.1"/>
    </source>
</evidence>
<gene>
    <name evidence="1" type="ORF">RRG08_020122</name>
</gene>
<reference evidence="1" key="1">
    <citation type="journal article" date="2023" name="G3 (Bethesda)">
        <title>A reference genome for the long-term kleptoplast-retaining sea slug Elysia crispata morphotype clarki.</title>
        <authorList>
            <person name="Eastman K.E."/>
            <person name="Pendleton A.L."/>
            <person name="Shaikh M.A."/>
            <person name="Suttiyut T."/>
            <person name="Ogas R."/>
            <person name="Tomko P."/>
            <person name="Gavelis G."/>
            <person name="Widhalm J.R."/>
            <person name="Wisecaver J.H."/>
        </authorList>
    </citation>
    <scope>NUCLEOTIDE SEQUENCE</scope>
    <source>
        <strain evidence="1">ECLA1</strain>
    </source>
</reference>
<proteinExistence type="predicted"/>
<comment type="caution">
    <text evidence="1">The sequence shown here is derived from an EMBL/GenBank/DDBJ whole genome shotgun (WGS) entry which is preliminary data.</text>
</comment>